<feature type="chain" id="PRO_5032916955" description="Tetratricopeptide repeat protein" evidence="1">
    <location>
        <begin position="23"/>
        <end position="332"/>
    </location>
</feature>
<dbReference type="AlphaFoldDB" id="A0A844Y0D6"/>
<organism evidence="2 3">
    <name type="scientific">Qipengyuania gaetbuli</name>
    <dbReference type="NCBI Taxonomy" id="266952"/>
    <lineage>
        <taxon>Bacteria</taxon>
        <taxon>Pseudomonadati</taxon>
        <taxon>Pseudomonadota</taxon>
        <taxon>Alphaproteobacteria</taxon>
        <taxon>Sphingomonadales</taxon>
        <taxon>Erythrobacteraceae</taxon>
        <taxon>Qipengyuania</taxon>
    </lineage>
</organism>
<proteinExistence type="predicted"/>
<evidence type="ECO:0000313" key="2">
    <source>
        <dbReference type="EMBL" id="MXO50907.1"/>
    </source>
</evidence>
<dbReference type="InterPro" id="IPR011990">
    <property type="entry name" value="TPR-like_helical_dom_sf"/>
</dbReference>
<evidence type="ECO:0000256" key="1">
    <source>
        <dbReference type="SAM" id="SignalP"/>
    </source>
</evidence>
<dbReference type="OrthoDB" id="7426733at2"/>
<feature type="signal peptide" evidence="1">
    <location>
        <begin position="1"/>
        <end position="22"/>
    </location>
</feature>
<dbReference type="RefSeq" id="WP_160607457.1">
    <property type="nucleotide sequence ID" value="NZ_WTYF01000004.1"/>
</dbReference>
<accession>A0A844Y0D6</accession>
<evidence type="ECO:0000313" key="3">
    <source>
        <dbReference type="Proteomes" id="UP000444185"/>
    </source>
</evidence>
<keyword evidence="3" id="KW-1185">Reference proteome</keyword>
<keyword evidence="1" id="KW-0732">Signal</keyword>
<dbReference type="SUPFAM" id="SSF48452">
    <property type="entry name" value="TPR-like"/>
    <property type="match status" value="1"/>
</dbReference>
<protein>
    <recommendedName>
        <fullName evidence="4">Tetratricopeptide repeat protein</fullName>
    </recommendedName>
</protein>
<dbReference type="EMBL" id="WTYF01000004">
    <property type="protein sequence ID" value="MXO50907.1"/>
    <property type="molecule type" value="Genomic_DNA"/>
</dbReference>
<name>A0A844Y0D6_9SPHN</name>
<comment type="caution">
    <text evidence="2">The sequence shown here is derived from an EMBL/GenBank/DDBJ whole genome shotgun (WGS) entry which is preliminary data.</text>
</comment>
<evidence type="ECO:0008006" key="4">
    <source>
        <dbReference type="Google" id="ProtNLM"/>
    </source>
</evidence>
<reference evidence="2 3" key="1">
    <citation type="submission" date="2019-12" db="EMBL/GenBank/DDBJ databases">
        <title>Genomic-based taxomic classification of the family Erythrobacteraceae.</title>
        <authorList>
            <person name="Xu L."/>
        </authorList>
    </citation>
    <scope>NUCLEOTIDE SEQUENCE [LARGE SCALE GENOMIC DNA]</scope>
    <source>
        <strain evidence="2 3">DSM 16225</strain>
    </source>
</reference>
<sequence>MRVGIRVSVAALVVVLPAAANAEVLTVEGVYAARDAGAIEVEEITIERFGGEVGERLAIALTDRLEGVQIDGAPYFTVRAGSGGGDTIYIYGADTPASAAAAVAEAGPVSATMRGTASGEVSDYRSGTTKKTRCVKKDENKNCVEERVDVYECRTMTVSFSPSLRLIAREGGTLYAADDRKSQSQSYCANEYSQPSANKMMDALVDSFAARVRLDLAPEFRREDIRMLESRKGLAKQDSKDFKTAVRLTKNDQLAACIRFKEMAGRNPEQVSAIFNAGLCAERDGRLEEAADLYGRALASGESKDYSQAGLNRVSSRLEAERQLSLRYPPQD</sequence>
<gene>
    <name evidence="2" type="ORF">GRI42_06265</name>
</gene>
<dbReference type="Gene3D" id="1.25.40.10">
    <property type="entry name" value="Tetratricopeptide repeat domain"/>
    <property type="match status" value="1"/>
</dbReference>
<dbReference type="Proteomes" id="UP000444185">
    <property type="component" value="Unassembled WGS sequence"/>
</dbReference>